<dbReference type="Proteomes" id="UP000029846">
    <property type="component" value="Unassembled WGS sequence"/>
</dbReference>
<sequence length="129" mass="13664">MLRNWIFGAIAVLFGIITLIEGGSVLFGHGPARLAAGNFVPVVLWVNFLSGFIYILAGLAVLPGRRSGLILARALAGMLVMLFGYFLIHILMGGAWETRTLGAMILRLGFWVAAALLVRPGSATGKPVG</sequence>
<evidence type="ECO:0000256" key="1">
    <source>
        <dbReference type="SAM" id="Phobius"/>
    </source>
</evidence>
<organism evidence="2 4">
    <name type="scientific">Paracoccus halophilus</name>
    <dbReference type="NCBI Taxonomy" id="376733"/>
    <lineage>
        <taxon>Bacteria</taxon>
        <taxon>Pseudomonadati</taxon>
        <taxon>Pseudomonadota</taxon>
        <taxon>Alphaproteobacteria</taxon>
        <taxon>Rhodobacterales</taxon>
        <taxon>Paracoccaceae</taxon>
        <taxon>Paracoccus</taxon>
    </lineage>
</organism>
<accession>A0A099EWA6</accession>
<evidence type="ECO:0000313" key="5">
    <source>
        <dbReference type="Proteomes" id="UP000182312"/>
    </source>
</evidence>
<evidence type="ECO:0000313" key="3">
    <source>
        <dbReference type="EMBL" id="SFA60665.1"/>
    </source>
</evidence>
<name>A0A099EWA6_9RHOB</name>
<keyword evidence="1" id="KW-0812">Transmembrane</keyword>
<dbReference type="Proteomes" id="UP000182312">
    <property type="component" value="Unassembled WGS sequence"/>
</dbReference>
<gene>
    <name evidence="2" type="ORF">IT41_16735</name>
    <name evidence="3" type="ORF">SAMN04487972_13016</name>
</gene>
<feature type="transmembrane region" description="Helical" evidence="1">
    <location>
        <begin position="5"/>
        <end position="27"/>
    </location>
</feature>
<reference evidence="3 5" key="3">
    <citation type="submission" date="2016-10" db="EMBL/GenBank/DDBJ databases">
        <authorList>
            <person name="de Groot N.N."/>
        </authorList>
    </citation>
    <scope>NUCLEOTIDE SEQUENCE [LARGE SCALE GENOMIC DNA]</scope>
    <source>
        <strain evidence="3 5">CGMCC 1.6117</strain>
    </source>
</reference>
<evidence type="ECO:0000313" key="2">
    <source>
        <dbReference type="EMBL" id="KGJ02685.1"/>
    </source>
</evidence>
<evidence type="ECO:0000313" key="4">
    <source>
        <dbReference type="Proteomes" id="UP000029846"/>
    </source>
</evidence>
<keyword evidence="1" id="KW-0472">Membrane</keyword>
<keyword evidence="1" id="KW-1133">Transmembrane helix</keyword>
<dbReference type="STRING" id="376733.SAMN04487972_13016"/>
<feature type="transmembrane region" description="Helical" evidence="1">
    <location>
        <begin position="39"/>
        <end position="62"/>
    </location>
</feature>
<feature type="transmembrane region" description="Helical" evidence="1">
    <location>
        <begin position="74"/>
        <end position="95"/>
    </location>
</feature>
<proteinExistence type="predicted"/>
<reference evidence="2 4" key="1">
    <citation type="submission" date="2014-09" db="EMBL/GenBank/DDBJ databases">
        <authorList>
            <person name="McGinnis J.M."/>
            <person name="Wolfgang W.J."/>
        </authorList>
    </citation>
    <scope>NUCLEOTIDE SEQUENCE [LARGE SCALE GENOMIC DNA]</scope>
    <source>
        <strain evidence="2 4">JCM 14014</strain>
    </source>
</reference>
<dbReference type="EMBL" id="FOJO01000030">
    <property type="protein sequence ID" value="SFA60665.1"/>
    <property type="molecule type" value="Genomic_DNA"/>
</dbReference>
<dbReference type="RefSeq" id="WP_036743343.1">
    <property type="nucleotide sequence ID" value="NZ_FOJO01000030.1"/>
</dbReference>
<protein>
    <submittedName>
        <fullName evidence="2">Uncharacterized protein</fullName>
    </submittedName>
</protein>
<keyword evidence="4" id="KW-1185">Reference proteome</keyword>
<reference evidence="2 4" key="2">
    <citation type="submission" date="2014-10" db="EMBL/GenBank/DDBJ databases">
        <title>Paracoccus sanguinis sp. nov., isolated from clinical specimens of New York State patients.</title>
        <authorList>
            <person name="Mingle L.A."/>
            <person name="Cole J.A."/>
            <person name="Lapierre P."/>
            <person name="Musser K.A."/>
        </authorList>
    </citation>
    <scope>NUCLEOTIDE SEQUENCE [LARGE SCALE GENOMIC DNA]</scope>
    <source>
        <strain evidence="2 4">JCM 14014</strain>
    </source>
</reference>
<dbReference type="EMBL" id="JRKN01000033">
    <property type="protein sequence ID" value="KGJ02685.1"/>
    <property type="molecule type" value="Genomic_DNA"/>
</dbReference>
<dbReference type="eggNOG" id="ENOG5031F9K">
    <property type="taxonomic scope" value="Bacteria"/>
</dbReference>
<dbReference type="AlphaFoldDB" id="A0A099EWA6"/>
<feature type="transmembrane region" description="Helical" evidence="1">
    <location>
        <begin position="101"/>
        <end position="118"/>
    </location>
</feature>
<dbReference type="OrthoDB" id="1122739at2"/>